<dbReference type="EMBL" id="CP002209">
    <property type="protein sequence ID" value="ADN77955.1"/>
    <property type="molecule type" value="Genomic_DNA"/>
</dbReference>
<evidence type="ECO:0000256" key="10">
    <source>
        <dbReference type="ARBA" id="ARBA00023136"/>
    </source>
</evidence>
<comment type="subcellular location">
    <subcellularLocation>
        <location evidence="1">Cell inner membrane</location>
        <topology evidence="1">Multi-pass membrane protein</topology>
    </subcellularLocation>
</comment>
<comment type="function">
    <text evidence="12">Part of the ABC transporter FtsEX involved in cellular division.</text>
</comment>
<evidence type="ECO:0000313" key="17">
    <source>
        <dbReference type="Proteomes" id="UP000006683"/>
    </source>
</evidence>
<evidence type="ECO:0000259" key="14">
    <source>
        <dbReference type="Pfam" id="PF02687"/>
    </source>
</evidence>
<dbReference type="GO" id="GO:0051301">
    <property type="term" value="P:cell division"/>
    <property type="evidence" value="ECO:0007669"/>
    <property type="project" value="UniProtKB-KW"/>
</dbReference>
<dbReference type="RefSeq" id="WP_013347260.1">
    <property type="nucleotide sequence ID" value="NC_014541.1"/>
</dbReference>
<evidence type="ECO:0000256" key="11">
    <source>
        <dbReference type="ARBA" id="ARBA00023306"/>
    </source>
</evidence>
<evidence type="ECO:0000256" key="9">
    <source>
        <dbReference type="ARBA" id="ARBA00022989"/>
    </source>
</evidence>
<dbReference type="InterPro" id="IPR047590">
    <property type="entry name" value="FtsX_proteobact-type"/>
</dbReference>
<dbReference type="PANTHER" id="PTHR47755:SF1">
    <property type="entry name" value="CELL DIVISION PROTEIN FTSX"/>
    <property type="match status" value="1"/>
</dbReference>
<dbReference type="OrthoDB" id="9813411at2"/>
<dbReference type="InterPro" id="IPR003838">
    <property type="entry name" value="ABC3_permease_C"/>
</dbReference>
<comment type="similarity">
    <text evidence="2 12">Belongs to the ABC-4 integral membrane protein family. FtsX subfamily.</text>
</comment>
<evidence type="ECO:0000256" key="6">
    <source>
        <dbReference type="ARBA" id="ARBA00022519"/>
    </source>
</evidence>
<organism evidence="16 17">
    <name type="scientific">Ferrimonas balearica (strain DSM 9799 / CCM 4581 / KCTC 23876 / PAT)</name>
    <dbReference type="NCBI Taxonomy" id="550540"/>
    <lineage>
        <taxon>Bacteria</taxon>
        <taxon>Pseudomonadati</taxon>
        <taxon>Pseudomonadota</taxon>
        <taxon>Gammaproteobacteria</taxon>
        <taxon>Alteromonadales</taxon>
        <taxon>Ferrimonadaceae</taxon>
        <taxon>Ferrimonas</taxon>
    </lineage>
</organism>
<dbReference type="InterPro" id="IPR040690">
    <property type="entry name" value="FtsX_ECD"/>
</dbReference>
<sequence length="314" mass="34822">MKAKLPFSQRLKSGLQQHLRQALSSLGELWRTPMTSLMTMLVLGFSLSLPALLMVLSNNAAKVEAQWQSAAEISLFLRLDSNETRRQSVVTQLRSMSEILEVHYLSPDEALAEFQSHSQFGEALKYLDSNPLPAVVRVQPSSRYSEADAARDLRDKLAQLPEVAMARLDLDWLQRLQALGQVGRQSGSALAALLILAVVLITGNTIRLAIMQRFHEIKVMKLVGATEAFIRRPFLYGGIWLGLLAALIAMVLVNAMLIWLDGAVAQLLSLYRSQIRLEGLSGSQSGLLILFACGLGWLGAWLSVRRHLRAIEPR</sequence>
<dbReference type="STRING" id="550540.Fbal_3762"/>
<evidence type="ECO:0000256" key="7">
    <source>
        <dbReference type="ARBA" id="ARBA00022618"/>
    </source>
</evidence>
<keyword evidence="6 12" id="KW-0997">Cell inner membrane</keyword>
<dbReference type="Gene3D" id="3.30.70.3040">
    <property type="match status" value="1"/>
</dbReference>
<gene>
    <name evidence="16" type="ordered locus">Fbal_3762</name>
</gene>
<keyword evidence="5 12" id="KW-1003">Cell membrane</keyword>
<evidence type="ECO:0000256" key="13">
    <source>
        <dbReference type="SAM" id="Phobius"/>
    </source>
</evidence>
<dbReference type="Pfam" id="PF02687">
    <property type="entry name" value="FtsX"/>
    <property type="match status" value="1"/>
</dbReference>
<reference evidence="16 17" key="1">
    <citation type="journal article" date="2010" name="Stand. Genomic Sci.">
        <title>Complete genome sequence of Ferrimonas balearica type strain (PAT).</title>
        <authorList>
            <person name="Nolan M."/>
            <person name="Sikorski J."/>
            <person name="Davenport K."/>
            <person name="Lucas S."/>
            <person name="Glavina Del Rio T."/>
            <person name="Tice H."/>
            <person name="Cheng J."/>
            <person name="Goodwin L."/>
            <person name="Pitluck S."/>
            <person name="Liolios K."/>
            <person name="Ivanova N."/>
            <person name="Mavromatis K."/>
            <person name="Ovchinnikova G."/>
            <person name="Pati A."/>
            <person name="Chen A."/>
            <person name="Palaniappan K."/>
            <person name="Land M."/>
            <person name="Hauser L."/>
            <person name="Chang Y."/>
            <person name="Jeffries C."/>
            <person name="Tapia R."/>
            <person name="Brettin T."/>
            <person name="Detter J."/>
            <person name="Han C."/>
            <person name="Yasawong M."/>
            <person name="Rohde M."/>
            <person name="Tindall B."/>
            <person name="Goker M."/>
            <person name="Woyke T."/>
            <person name="Bristow J."/>
            <person name="Eisen J."/>
            <person name="Markowitz V."/>
            <person name="Hugenholtz P."/>
            <person name="Kyrpides N."/>
            <person name="Klenk H."/>
            <person name="Lapidus A."/>
        </authorList>
    </citation>
    <scope>NUCLEOTIDE SEQUENCE [LARGE SCALE GENOMIC DNA]</scope>
    <source>
        <strain evidence="17">DSM 9799 / CCM 4581 / KCTC 23876 / PAT</strain>
    </source>
</reference>
<feature type="transmembrane region" description="Helical" evidence="13">
    <location>
        <begin position="239"/>
        <end position="260"/>
    </location>
</feature>
<dbReference type="GeneID" id="67183957"/>
<accession>E1SR25</accession>
<evidence type="ECO:0000256" key="4">
    <source>
        <dbReference type="ARBA" id="ARBA00021907"/>
    </source>
</evidence>
<keyword evidence="11 12" id="KW-0131">Cell cycle</keyword>
<evidence type="ECO:0000259" key="15">
    <source>
        <dbReference type="Pfam" id="PF18075"/>
    </source>
</evidence>
<dbReference type="Proteomes" id="UP000006683">
    <property type="component" value="Chromosome"/>
</dbReference>
<evidence type="ECO:0000256" key="1">
    <source>
        <dbReference type="ARBA" id="ARBA00004429"/>
    </source>
</evidence>
<proteinExistence type="inferred from homology"/>
<evidence type="ECO:0000256" key="8">
    <source>
        <dbReference type="ARBA" id="ARBA00022692"/>
    </source>
</evidence>
<keyword evidence="7 12" id="KW-0132">Cell division</keyword>
<dbReference type="GO" id="GO:0005886">
    <property type="term" value="C:plasma membrane"/>
    <property type="evidence" value="ECO:0007669"/>
    <property type="project" value="UniProtKB-SubCell"/>
</dbReference>
<dbReference type="Pfam" id="PF18075">
    <property type="entry name" value="FtsX_ECD"/>
    <property type="match status" value="1"/>
</dbReference>
<dbReference type="HOGENOM" id="CLU_073546_0_0_6"/>
<evidence type="ECO:0000256" key="3">
    <source>
        <dbReference type="ARBA" id="ARBA00011160"/>
    </source>
</evidence>
<evidence type="ECO:0000256" key="5">
    <source>
        <dbReference type="ARBA" id="ARBA00022475"/>
    </source>
</evidence>
<evidence type="ECO:0000256" key="2">
    <source>
        <dbReference type="ARBA" id="ARBA00007379"/>
    </source>
</evidence>
<dbReference type="InterPro" id="IPR004513">
    <property type="entry name" value="FtsX"/>
</dbReference>
<evidence type="ECO:0000256" key="12">
    <source>
        <dbReference type="PIRNR" id="PIRNR003097"/>
    </source>
</evidence>
<comment type="subunit">
    <text evidence="3">Forms a membrane-associated complex with FtsE.</text>
</comment>
<dbReference type="KEGG" id="fbl:Fbal_3762"/>
<feature type="domain" description="ABC3 transporter permease C-terminal" evidence="14">
    <location>
        <begin position="189"/>
        <end position="306"/>
    </location>
</feature>
<evidence type="ECO:0000313" key="16">
    <source>
        <dbReference type="EMBL" id="ADN77955.1"/>
    </source>
</evidence>
<name>E1SR25_FERBD</name>
<keyword evidence="10 12" id="KW-0472">Membrane</keyword>
<feature type="transmembrane region" description="Helical" evidence="13">
    <location>
        <begin position="189"/>
        <end position="210"/>
    </location>
</feature>
<dbReference type="PIRSF" id="PIRSF003097">
    <property type="entry name" value="FtsX"/>
    <property type="match status" value="1"/>
</dbReference>
<dbReference type="GO" id="GO:0032153">
    <property type="term" value="C:cell division site"/>
    <property type="evidence" value="ECO:0007669"/>
    <property type="project" value="TreeGrafter"/>
</dbReference>
<keyword evidence="9 13" id="KW-1133">Transmembrane helix</keyword>
<dbReference type="AlphaFoldDB" id="E1SR25"/>
<dbReference type="NCBIfam" id="TIGR00439">
    <property type="entry name" value="FtsX_Gneg"/>
    <property type="match status" value="1"/>
</dbReference>
<keyword evidence="17" id="KW-1185">Reference proteome</keyword>
<feature type="domain" description="FtsX extracellular" evidence="15">
    <location>
        <begin position="72"/>
        <end position="164"/>
    </location>
</feature>
<keyword evidence="8 13" id="KW-0812">Transmembrane</keyword>
<protein>
    <recommendedName>
        <fullName evidence="4 12">Cell division protein FtsX</fullName>
    </recommendedName>
</protein>
<dbReference type="PANTHER" id="PTHR47755">
    <property type="entry name" value="CELL DIVISION PROTEIN FTSX"/>
    <property type="match status" value="1"/>
</dbReference>
<feature type="transmembrane region" description="Helical" evidence="13">
    <location>
        <begin position="280"/>
        <end position="304"/>
    </location>
</feature>
<dbReference type="eggNOG" id="COG2177">
    <property type="taxonomic scope" value="Bacteria"/>
</dbReference>